<dbReference type="PANTHER" id="PTHR35039">
    <property type="entry name" value="3-KETO-L-GULONATE-6-PHOSPHATE DECARBOXYLASE SGBH-RELATED"/>
    <property type="match status" value="1"/>
</dbReference>
<reference evidence="8" key="3">
    <citation type="journal article" date="2011" name="PLoS ONE">
        <title>Genome sequence of a mesophilic hydrogenotrophic methanogen Methanocella paludicola, the first cultivated representative of the order Methanocellales.</title>
        <authorList>
            <person name="Sakai S."/>
            <person name="Takaki Y."/>
            <person name="Shimamura S."/>
            <person name="Sekine M."/>
            <person name="Tajima T."/>
            <person name="Kosugi H."/>
            <person name="Ichikawa N."/>
            <person name="Tasumi E."/>
            <person name="Hiraki A.T."/>
            <person name="Shimizu A."/>
            <person name="Kato Y."/>
            <person name="Nishiko R."/>
            <person name="Mori K."/>
            <person name="Fujita N."/>
            <person name="Imachi H."/>
            <person name="Takai K."/>
        </authorList>
    </citation>
    <scope>NUCLEOTIDE SEQUENCE [LARGE SCALE GENOMIC DNA]</scope>
    <source>
        <strain evidence="8">DSM 17711 / JCM 13418 / NBRC 101707 / SANAE</strain>
    </source>
</reference>
<dbReference type="SMART" id="SM00934">
    <property type="entry name" value="OMPdecase"/>
    <property type="match status" value="1"/>
</dbReference>
<dbReference type="NCBIfam" id="NF005442">
    <property type="entry name" value="PRK07028.1"/>
    <property type="match status" value="1"/>
</dbReference>
<dbReference type="RefSeq" id="WP_012899612.1">
    <property type="nucleotide sequence ID" value="NC_013665.1"/>
</dbReference>
<dbReference type="InterPro" id="IPR017553">
    <property type="entry name" value="3-hexulose-6-phosphate_synth"/>
</dbReference>
<dbReference type="GO" id="GO:0033982">
    <property type="term" value="F:3-dehydro-L-gulonate-6-phosphate decarboxylase activity"/>
    <property type="evidence" value="ECO:0007669"/>
    <property type="project" value="TreeGrafter"/>
</dbReference>
<feature type="domain" description="Orotidine 5'-phosphate decarboxylase" evidence="6">
    <location>
        <begin position="4"/>
        <end position="205"/>
    </location>
</feature>
<evidence type="ECO:0000256" key="3">
    <source>
        <dbReference type="ARBA" id="ARBA00012890"/>
    </source>
</evidence>
<accession>D1YWW1</accession>
<evidence type="ECO:0000256" key="1">
    <source>
        <dbReference type="ARBA" id="ARBA00000718"/>
    </source>
</evidence>
<dbReference type="InterPro" id="IPR013785">
    <property type="entry name" value="Aldolase_TIM"/>
</dbReference>
<reference evidence="7 8" key="2">
    <citation type="journal article" date="2008" name="Int. J. Syst. Evol. Microbiol.">
        <title>Methanocella paludicola gen. nov., sp. nov., a methane-producing archaeon, the first isolate of the lineage 'Rice Cluster I', and proposal of the new archaeal order Methanocellales ord. nov.</title>
        <authorList>
            <person name="Sakai S."/>
            <person name="Imachi H."/>
            <person name="Hanada S."/>
            <person name="Ohashi A."/>
            <person name="Harada H."/>
            <person name="Kamagata Y."/>
        </authorList>
    </citation>
    <scope>NUCLEOTIDE SEQUENCE [LARGE SCALE GENOMIC DNA]</scope>
    <source>
        <strain evidence="8">DSM 17711 / JCM 13418 / NBRC 101707 / SANAE</strain>
    </source>
</reference>
<organism evidence="7 8">
    <name type="scientific">Methanocella paludicola (strain DSM 17711 / JCM 13418 / NBRC 101707 / SANAE)</name>
    <dbReference type="NCBI Taxonomy" id="304371"/>
    <lineage>
        <taxon>Archaea</taxon>
        <taxon>Methanobacteriati</taxon>
        <taxon>Methanobacteriota</taxon>
        <taxon>Stenosarchaea group</taxon>
        <taxon>Methanomicrobia</taxon>
        <taxon>Methanocellales</taxon>
        <taxon>Methanocellaceae</taxon>
        <taxon>Methanocella</taxon>
    </lineage>
</organism>
<evidence type="ECO:0000259" key="6">
    <source>
        <dbReference type="SMART" id="SM00934"/>
    </source>
</evidence>
<comment type="similarity">
    <text evidence="2">Belongs to the HPS/KGPDC family. HPS subfamily.</text>
</comment>
<dbReference type="InterPro" id="IPR017120">
    <property type="entry name" value="Bifunct_HPS/DMK_prd"/>
</dbReference>
<keyword evidence="4" id="KW-0456">Lyase</keyword>
<gene>
    <name evidence="7" type="ordered locus">MCP_0861</name>
</gene>
<dbReference type="PATRIC" id="fig|304371.9.peg.887"/>
<dbReference type="Proteomes" id="UP000001882">
    <property type="component" value="Chromosome"/>
</dbReference>
<dbReference type="SUPFAM" id="SSF89562">
    <property type="entry name" value="RraA-like"/>
    <property type="match status" value="1"/>
</dbReference>
<dbReference type="eggNOG" id="arCOG00053">
    <property type="taxonomic scope" value="Archaea"/>
</dbReference>
<dbReference type="Gene3D" id="3.50.30.40">
    <property type="entry name" value="Ribonuclease E inhibitor RraA/RraA-like"/>
    <property type="match status" value="1"/>
</dbReference>
<dbReference type="EMBL" id="AP011532">
    <property type="protein sequence ID" value="BAI60933.1"/>
    <property type="molecule type" value="Genomic_DNA"/>
</dbReference>
<name>D1YWW1_METPS</name>
<dbReference type="CDD" id="cd16841">
    <property type="entry name" value="RraA_family"/>
    <property type="match status" value="1"/>
</dbReference>
<dbReference type="Gene3D" id="3.20.20.70">
    <property type="entry name" value="Aldolase class I"/>
    <property type="match status" value="1"/>
</dbReference>
<dbReference type="InterPro" id="IPR036704">
    <property type="entry name" value="RraA/RraA-like_sf"/>
</dbReference>
<dbReference type="Pfam" id="PF00215">
    <property type="entry name" value="OMPdecase"/>
    <property type="match status" value="1"/>
</dbReference>
<dbReference type="InterPro" id="IPR005493">
    <property type="entry name" value="RraA/RraA-like"/>
</dbReference>
<dbReference type="GeneID" id="8680892"/>
<dbReference type="AlphaFoldDB" id="D1YWW1"/>
<dbReference type="Pfam" id="PF03737">
    <property type="entry name" value="RraA-like"/>
    <property type="match status" value="1"/>
</dbReference>
<protein>
    <recommendedName>
        <fullName evidence="3">3-hexulose-6-phosphate synthase</fullName>
        <ecNumber evidence="3">4.1.2.43</ecNumber>
    </recommendedName>
</protein>
<dbReference type="PANTHER" id="PTHR35039:SF3">
    <property type="entry name" value="3-KETO-L-GULONATE-6-PHOSPHATE DECARBOXYLASE SGBH-RELATED"/>
    <property type="match status" value="1"/>
</dbReference>
<evidence type="ECO:0000313" key="8">
    <source>
        <dbReference type="Proteomes" id="UP000001882"/>
    </source>
</evidence>
<dbReference type="GO" id="GO:0019854">
    <property type="term" value="P:L-ascorbic acid catabolic process"/>
    <property type="evidence" value="ECO:0007669"/>
    <property type="project" value="TreeGrafter"/>
</dbReference>
<keyword evidence="5" id="KW-0119">Carbohydrate metabolism</keyword>
<dbReference type="PIRSF" id="PIRSF037137">
    <property type="entry name" value="HPS_DMK_prd"/>
    <property type="match status" value="1"/>
</dbReference>
<dbReference type="CDD" id="cd04726">
    <property type="entry name" value="KGPDC_HPS"/>
    <property type="match status" value="1"/>
</dbReference>
<sequence length="428" mass="45984">MKPILQVALDEVELARAVNIAREAVAGGADWLEAGTPLIKSEGMSAVRTLKNEFRDHVIVADMKTMDTGAIEVEMAIKSGAGVVSILGACDDSTVEESVRSARKYGARLMVDLINVPDPVARAVRLQELGADIIGVHVGIDQQMVGKDPLDILKGVRKAVTIQIAVAGGLDADSAAGAVALGADIVIVGGNIIRARDVTASAKRVRESIDSAGKHYIVREKKSIDEETREIFMQVSTPNISDAMHRAPAMRDVKPLYEGIKLVGKAVTVQNFPGDWSKPVEASDVAQKGEVIVIYNGSNYVAPWGELASRGCQQKGIAGVVIDGAIRDVDDIKRIKFPAFASASVPNANDPKGFGEINAEITCGGLRVRPGDWIIGDDNGVMVVPAERAYEVARRALEVKKSEDRVRTEIERGKTLAQVMDLYKWEKK</sequence>
<dbReference type="GO" id="GO:0043801">
    <property type="term" value="F:hexulose-6-phosphate synthase activity"/>
    <property type="evidence" value="ECO:0007669"/>
    <property type="project" value="UniProtKB-EC"/>
</dbReference>
<dbReference type="NCBIfam" id="TIGR03128">
    <property type="entry name" value="RuMP_HxlA"/>
    <property type="match status" value="1"/>
</dbReference>
<dbReference type="KEGG" id="mpd:MCP_0861"/>
<dbReference type="GO" id="GO:0006207">
    <property type="term" value="P:'de novo' pyrimidine nucleobase biosynthetic process"/>
    <property type="evidence" value="ECO:0007669"/>
    <property type="project" value="InterPro"/>
</dbReference>
<evidence type="ECO:0000256" key="2">
    <source>
        <dbReference type="ARBA" id="ARBA00006350"/>
    </source>
</evidence>
<comment type="catalytic activity">
    <reaction evidence="1">
        <text>D-ribulose 5-phosphate + formaldehyde = D-arabino-hex-3-ulose 6-phosphate</text>
        <dbReference type="Rhea" id="RHEA:25201"/>
        <dbReference type="ChEBI" id="CHEBI:16842"/>
        <dbReference type="ChEBI" id="CHEBI:58121"/>
        <dbReference type="ChEBI" id="CHEBI:58542"/>
        <dbReference type="EC" id="4.1.2.43"/>
    </reaction>
</comment>
<dbReference type="EC" id="4.1.2.43" evidence="3"/>
<evidence type="ECO:0000313" key="7">
    <source>
        <dbReference type="EMBL" id="BAI60933.1"/>
    </source>
</evidence>
<dbReference type="GO" id="GO:0004590">
    <property type="term" value="F:orotidine-5'-phosphate decarboxylase activity"/>
    <property type="evidence" value="ECO:0007669"/>
    <property type="project" value="InterPro"/>
</dbReference>
<reference evidence="7 8" key="1">
    <citation type="journal article" date="2007" name="Appl. Environ. Microbiol.">
        <title>Isolation of key methanogens for global methane emission from rice paddy fields: a novel isolate affiliated with the clone cluster rice cluster I.</title>
        <authorList>
            <person name="Sakai S."/>
            <person name="Imachi H."/>
            <person name="Sekiguchi Y."/>
            <person name="Ohashi A."/>
            <person name="Harada H."/>
            <person name="Kamagata Y."/>
        </authorList>
    </citation>
    <scope>NUCLEOTIDE SEQUENCE [LARGE SCALE GENOMIC DNA]</scope>
    <source>
        <strain evidence="8">DSM 17711 / JCM 13418 / NBRC 101707 / SANAE</strain>
    </source>
</reference>
<dbReference type="InterPro" id="IPR041710">
    <property type="entry name" value="HPS/KGPDC"/>
</dbReference>
<evidence type="ECO:0000256" key="4">
    <source>
        <dbReference type="ARBA" id="ARBA00023239"/>
    </source>
</evidence>
<dbReference type="InParanoid" id="D1YWW1"/>
<dbReference type="OrthoDB" id="15246at2157"/>
<evidence type="ECO:0000256" key="5">
    <source>
        <dbReference type="ARBA" id="ARBA00023277"/>
    </source>
</evidence>
<dbReference type="SUPFAM" id="SSF51366">
    <property type="entry name" value="Ribulose-phoshate binding barrel"/>
    <property type="match status" value="1"/>
</dbReference>
<dbReference type="InterPro" id="IPR001754">
    <property type="entry name" value="OMPdeCOase_dom"/>
</dbReference>
<proteinExistence type="inferred from homology"/>
<keyword evidence="8" id="KW-1185">Reference proteome</keyword>
<dbReference type="STRING" id="304371.MCP_0861"/>
<dbReference type="InterPro" id="IPR011060">
    <property type="entry name" value="RibuloseP-bd_barrel"/>
</dbReference>